<protein>
    <submittedName>
        <fullName evidence="1">Uncharacterized protein</fullName>
    </submittedName>
</protein>
<accession>A0AAE1YFH5</accession>
<name>A0AAE1YFH5_9LAMI</name>
<reference evidence="1" key="1">
    <citation type="submission" date="2020-06" db="EMBL/GenBank/DDBJ databases">
        <authorList>
            <person name="Li T."/>
            <person name="Hu X."/>
            <person name="Zhang T."/>
            <person name="Song X."/>
            <person name="Zhang H."/>
            <person name="Dai N."/>
            <person name="Sheng W."/>
            <person name="Hou X."/>
            <person name="Wei L."/>
        </authorList>
    </citation>
    <scope>NUCLEOTIDE SEQUENCE</scope>
    <source>
        <strain evidence="1">3651</strain>
        <tissue evidence="1">Leaf</tissue>
    </source>
</reference>
<proteinExistence type="predicted"/>
<dbReference type="EMBL" id="JACGWO010000004">
    <property type="protein sequence ID" value="KAK4429097.1"/>
    <property type="molecule type" value="Genomic_DNA"/>
</dbReference>
<dbReference type="Proteomes" id="UP001293254">
    <property type="component" value="Unassembled WGS sequence"/>
</dbReference>
<dbReference type="AlphaFoldDB" id="A0AAE1YFH5"/>
<organism evidence="1 2">
    <name type="scientific">Sesamum alatum</name>
    <dbReference type="NCBI Taxonomy" id="300844"/>
    <lineage>
        <taxon>Eukaryota</taxon>
        <taxon>Viridiplantae</taxon>
        <taxon>Streptophyta</taxon>
        <taxon>Embryophyta</taxon>
        <taxon>Tracheophyta</taxon>
        <taxon>Spermatophyta</taxon>
        <taxon>Magnoliopsida</taxon>
        <taxon>eudicotyledons</taxon>
        <taxon>Gunneridae</taxon>
        <taxon>Pentapetalae</taxon>
        <taxon>asterids</taxon>
        <taxon>lamiids</taxon>
        <taxon>Lamiales</taxon>
        <taxon>Pedaliaceae</taxon>
        <taxon>Sesamum</taxon>
    </lineage>
</organism>
<sequence>MSHAVAGSSSSMIQFFDGKDYEYCYIKMRTFLNAEGLWTSIDMGFNEPDNEVGMSDTEKKKLGVARYPNASGLSKIHMSLGKSIFLKIYRAVEQLVENGYGFWYKNNCCKIYDNIEEDKVIAKVEMKSTRNFPRRLHHNAFKPGVADDS</sequence>
<evidence type="ECO:0000313" key="1">
    <source>
        <dbReference type="EMBL" id="KAK4429097.1"/>
    </source>
</evidence>
<reference evidence="1" key="2">
    <citation type="journal article" date="2024" name="Plant">
        <title>Genomic evolution and insights into agronomic trait innovations of Sesamum species.</title>
        <authorList>
            <person name="Miao H."/>
            <person name="Wang L."/>
            <person name="Qu L."/>
            <person name="Liu H."/>
            <person name="Sun Y."/>
            <person name="Le M."/>
            <person name="Wang Q."/>
            <person name="Wei S."/>
            <person name="Zheng Y."/>
            <person name="Lin W."/>
            <person name="Duan Y."/>
            <person name="Cao H."/>
            <person name="Xiong S."/>
            <person name="Wang X."/>
            <person name="Wei L."/>
            <person name="Li C."/>
            <person name="Ma Q."/>
            <person name="Ju M."/>
            <person name="Zhao R."/>
            <person name="Li G."/>
            <person name="Mu C."/>
            <person name="Tian Q."/>
            <person name="Mei H."/>
            <person name="Zhang T."/>
            <person name="Gao T."/>
            <person name="Zhang H."/>
        </authorList>
    </citation>
    <scope>NUCLEOTIDE SEQUENCE</scope>
    <source>
        <strain evidence="1">3651</strain>
    </source>
</reference>
<keyword evidence="2" id="KW-1185">Reference proteome</keyword>
<gene>
    <name evidence="1" type="ORF">Salat_1209700</name>
</gene>
<comment type="caution">
    <text evidence="1">The sequence shown here is derived from an EMBL/GenBank/DDBJ whole genome shotgun (WGS) entry which is preliminary data.</text>
</comment>
<evidence type="ECO:0000313" key="2">
    <source>
        <dbReference type="Proteomes" id="UP001293254"/>
    </source>
</evidence>